<dbReference type="InterPro" id="IPR035901">
    <property type="entry name" value="GIY-YIG_endonuc_sf"/>
</dbReference>
<dbReference type="PANTHER" id="PTHR34477">
    <property type="entry name" value="UPF0213 PROTEIN YHBQ"/>
    <property type="match status" value="1"/>
</dbReference>
<reference evidence="3 4" key="1">
    <citation type="submission" date="2019-04" db="EMBL/GenBank/DDBJ databases">
        <authorList>
            <person name="Feng G."/>
            <person name="Zhang J."/>
            <person name="Zhu H."/>
        </authorList>
    </citation>
    <scope>NUCLEOTIDE SEQUENCE [LARGE SCALE GENOMIC DNA]</scope>
    <source>
        <strain evidence="3 4">9PBR-1</strain>
    </source>
</reference>
<keyword evidence="4" id="KW-1185">Reference proteome</keyword>
<dbReference type="Gene3D" id="3.40.1440.10">
    <property type="entry name" value="GIY-YIG endonuclease"/>
    <property type="match status" value="1"/>
</dbReference>
<accession>A0A4Z0QD92</accession>
<dbReference type="SUPFAM" id="SSF82771">
    <property type="entry name" value="GIY-YIG endonuclease"/>
    <property type="match status" value="1"/>
</dbReference>
<dbReference type="InterPro" id="IPR000305">
    <property type="entry name" value="GIY-YIG_endonuc"/>
</dbReference>
<dbReference type="PROSITE" id="PS50164">
    <property type="entry name" value="GIY_YIG"/>
    <property type="match status" value="1"/>
</dbReference>
<dbReference type="RefSeq" id="WP_135395438.1">
    <property type="nucleotide sequence ID" value="NZ_SRMB01000002.1"/>
</dbReference>
<dbReference type="CDD" id="cd10448">
    <property type="entry name" value="GIY-YIG_unchar_3"/>
    <property type="match status" value="1"/>
</dbReference>
<evidence type="ECO:0000259" key="2">
    <source>
        <dbReference type="PROSITE" id="PS50164"/>
    </source>
</evidence>
<dbReference type="OrthoDB" id="1495241at2"/>
<dbReference type="SMART" id="SM00465">
    <property type="entry name" value="GIYc"/>
    <property type="match status" value="1"/>
</dbReference>
<name>A0A4Z0QD92_9BACT</name>
<comment type="similarity">
    <text evidence="1">Belongs to the UPF0213 family.</text>
</comment>
<dbReference type="EMBL" id="SRMB01000002">
    <property type="protein sequence ID" value="TGE27456.1"/>
    <property type="molecule type" value="Genomic_DNA"/>
</dbReference>
<evidence type="ECO:0000313" key="4">
    <source>
        <dbReference type="Proteomes" id="UP000298471"/>
    </source>
</evidence>
<dbReference type="Pfam" id="PF01541">
    <property type="entry name" value="GIY-YIG"/>
    <property type="match status" value="1"/>
</dbReference>
<feature type="domain" description="GIY-YIG" evidence="2">
    <location>
        <begin position="1"/>
        <end position="77"/>
    </location>
</feature>
<dbReference type="PANTHER" id="PTHR34477:SF5">
    <property type="entry name" value="BSL5627 PROTEIN"/>
    <property type="match status" value="1"/>
</dbReference>
<proteinExistence type="inferred from homology"/>
<organism evidence="3 4">
    <name type="scientific">Hymenobacter metallicola</name>
    <dbReference type="NCBI Taxonomy" id="2563114"/>
    <lineage>
        <taxon>Bacteria</taxon>
        <taxon>Pseudomonadati</taxon>
        <taxon>Bacteroidota</taxon>
        <taxon>Cytophagia</taxon>
        <taxon>Cytophagales</taxon>
        <taxon>Hymenobacteraceae</taxon>
        <taxon>Hymenobacter</taxon>
    </lineage>
</organism>
<gene>
    <name evidence="3" type="ORF">E5K02_13845</name>
</gene>
<evidence type="ECO:0000256" key="1">
    <source>
        <dbReference type="ARBA" id="ARBA00007435"/>
    </source>
</evidence>
<evidence type="ECO:0000313" key="3">
    <source>
        <dbReference type="EMBL" id="TGE27456.1"/>
    </source>
</evidence>
<dbReference type="AlphaFoldDB" id="A0A4Z0QD92"/>
<protein>
    <submittedName>
        <fullName evidence="3">GIY-YIG nuclease family protein</fullName>
    </submittedName>
</protein>
<comment type="caution">
    <text evidence="3">The sequence shown here is derived from an EMBL/GenBank/DDBJ whole genome shotgun (WGS) entry which is preliminary data.</text>
</comment>
<dbReference type="Proteomes" id="UP000298471">
    <property type="component" value="Unassembled WGS sequence"/>
</dbReference>
<sequence>MPYYVYILTNANHAVLYIGVTNDLQRRVYEHKSGLHPGFTKKYNVHKLVYWEQFTDVKAAIEREKQLKAGSRQKKLDLIQAFNPEWIDLFDLLG</sequence>
<dbReference type="InterPro" id="IPR050190">
    <property type="entry name" value="UPF0213_domain"/>
</dbReference>